<dbReference type="Gene3D" id="1.10.3300.10">
    <property type="entry name" value="Jann2411-like domain"/>
    <property type="match status" value="1"/>
</dbReference>
<dbReference type="PANTHER" id="PTHR35525:SF3">
    <property type="entry name" value="BLL6575 PROTEIN"/>
    <property type="match status" value="1"/>
</dbReference>
<gene>
    <name evidence="2" type="ORF">LX13_003787</name>
</gene>
<dbReference type="SUPFAM" id="SSF160904">
    <property type="entry name" value="Jann2411-like"/>
    <property type="match status" value="1"/>
</dbReference>
<reference evidence="2 3" key="1">
    <citation type="submission" date="2022-06" db="EMBL/GenBank/DDBJ databases">
        <title>Genomic Encyclopedia of Archaeal and Bacterial Type Strains, Phase II (KMG-II): from individual species to whole genera.</title>
        <authorList>
            <person name="Goeker M."/>
        </authorList>
    </citation>
    <scope>NUCLEOTIDE SEQUENCE [LARGE SCALE GENOMIC DNA]</scope>
    <source>
        <strain evidence="2 3">DSM 44693</strain>
    </source>
</reference>
<accession>A0ABT1HJ31</accession>
<dbReference type="RefSeq" id="WP_253662914.1">
    <property type="nucleotide sequence ID" value="NZ_BAAAJQ010000003.1"/>
</dbReference>
<dbReference type="Pfam" id="PF11706">
    <property type="entry name" value="zf-CGNR"/>
    <property type="match status" value="1"/>
</dbReference>
<feature type="domain" description="Zinc finger CGNR" evidence="1">
    <location>
        <begin position="134"/>
        <end position="177"/>
    </location>
</feature>
<evidence type="ECO:0000259" key="1">
    <source>
        <dbReference type="Pfam" id="PF11706"/>
    </source>
</evidence>
<dbReference type="InterPro" id="IPR021005">
    <property type="entry name" value="Znf_CGNR"/>
</dbReference>
<dbReference type="Proteomes" id="UP001206895">
    <property type="component" value="Unassembled WGS sequence"/>
</dbReference>
<dbReference type="InterPro" id="IPR023286">
    <property type="entry name" value="ABATE_dom_sf"/>
</dbReference>
<dbReference type="PANTHER" id="PTHR35525">
    <property type="entry name" value="BLL6575 PROTEIN"/>
    <property type="match status" value="1"/>
</dbReference>
<protein>
    <submittedName>
        <fullName evidence="2">Conserved protein containing a Zn-ribbon-like motif, possibly RNA-binding</fullName>
    </submittedName>
</protein>
<keyword evidence="3" id="KW-1185">Reference proteome</keyword>
<dbReference type="EMBL" id="JAMTCJ010000004">
    <property type="protein sequence ID" value="MCP2177946.1"/>
    <property type="molecule type" value="Genomic_DNA"/>
</dbReference>
<name>A0ABT1HJ31_9NOCA</name>
<proteinExistence type="predicted"/>
<dbReference type="Pfam" id="PF07336">
    <property type="entry name" value="ABATE"/>
    <property type="match status" value="1"/>
</dbReference>
<dbReference type="InterPro" id="IPR010852">
    <property type="entry name" value="ABATE"/>
</dbReference>
<evidence type="ECO:0000313" key="2">
    <source>
        <dbReference type="EMBL" id="MCP2177946.1"/>
    </source>
</evidence>
<organism evidence="2 3">
    <name type="scientific">Williamsia maris</name>
    <dbReference type="NCBI Taxonomy" id="72806"/>
    <lineage>
        <taxon>Bacteria</taxon>
        <taxon>Bacillati</taxon>
        <taxon>Actinomycetota</taxon>
        <taxon>Actinomycetes</taxon>
        <taxon>Mycobacteriales</taxon>
        <taxon>Nocardiaceae</taxon>
        <taxon>Williamsia</taxon>
    </lineage>
</organism>
<sequence length="182" mass="20246">MRFTHDTEPALVAVVALVNSGRNAQDTLTDPAALADFLDEHGYTGRRDGTDAELRSVRALRDRVTHFWQIGRDDAASEVNAILRECGAVPFLTRHDSSDWHIHVTDSADPLADRIGAETAMALIDLIRADEFDRLTVCAAPDCDSVLIDMSRNRSRRFCAHRNCGNRANVAAYRRRRSQAAD</sequence>
<comment type="caution">
    <text evidence="2">The sequence shown here is derived from an EMBL/GenBank/DDBJ whole genome shotgun (WGS) entry which is preliminary data.</text>
</comment>
<evidence type="ECO:0000313" key="3">
    <source>
        <dbReference type="Proteomes" id="UP001206895"/>
    </source>
</evidence>